<comment type="similarity">
    <text evidence="2">Belongs to the GerABKC lipoprotein family.</text>
</comment>
<proteinExistence type="inferred from homology"/>
<name>A0ABW4LUY0_9BACI</name>
<evidence type="ECO:0000256" key="5">
    <source>
        <dbReference type="ARBA" id="ARBA00023136"/>
    </source>
</evidence>
<keyword evidence="5" id="KW-0472">Membrane</keyword>
<keyword evidence="11" id="KW-1185">Reference proteome</keyword>
<dbReference type="InterPro" id="IPR057336">
    <property type="entry name" value="GerAC_N"/>
</dbReference>
<protein>
    <submittedName>
        <fullName evidence="10">Ger(X)C family spore germination protein</fullName>
    </submittedName>
</protein>
<evidence type="ECO:0000256" key="4">
    <source>
        <dbReference type="ARBA" id="ARBA00022729"/>
    </source>
</evidence>
<reference evidence="11" key="1">
    <citation type="journal article" date="2019" name="Int. J. Syst. Evol. Microbiol.">
        <title>The Global Catalogue of Microorganisms (GCM) 10K type strain sequencing project: providing services to taxonomists for standard genome sequencing and annotation.</title>
        <authorList>
            <consortium name="The Broad Institute Genomics Platform"/>
            <consortium name="The Broad Institute Genome Sequencing Center for Infectious Disease"/>
            <person name="Wu L."/>
            <person name="Ma J."/>
        </authorList>
    </citation>
    <scope>NUCLEOTIDE SEQUENCE [LARGE SCALE GENOMIC DNA]</scope>
    <source>
        <strain evidence="11">CCUG 49339</strain>
    </source>
</reference>
<evidence type="ECO:0000256" key="7">
    <source>
        <dbReference type="ARBA" id="ARBA00023288"/>
    </source>
</evidence>
<keyword evidence="7" id="KW-0449">Lipoprotein</keyword>
<evidence type="ECO:0000256" key="2">
    <source>
        <dbReference type="ARBA" id="ARBA00007886"/>
    </source>
</evidence>
<sequence>MRKLCFFVIITLVLSGCVQKKIIDDINIISVQGYDTHEDEDTVRGTFVIPVYEGDKSISNTSFSAVASQSKAVKRKVEQKSSDPMVSGSVEVVLFGKELAEKGVFDIVDTLERDPSIGANLIMAVVDGTAKEMLEQNLGNRGTGTYLYNLIYNNVRRRELPRSNLHLFLFSYFSKGKDPFLPYINLEEDKVNIKGVAIFKDEKVVSYVDDEEMFFFKALMENFKNGSYTFKVEGEYVTIFSLTLKRKYEIEHAMKDPVVHIEVVLDGHIREFSGKVMDPKTIAKIEEKFSELIDEKTEKLLREFQEKAVDPIGIGLLAKTQTKSFDEKAWNEAYKRATFHVNSRVIISETGVVE</sequence>
<comment type="caution">
    <text evidence="10">The sequence shown here is derived from an EMBL/GenBank/DDBJ whole genome shotgun (WGS) entry which is preliminary data.</text>
</comment>
<dbReference type="Pfam" id="PF05504">
    <property type="entry name" value="Spore_GerAC"/>
    <property type="match status" value="1"/>
</dbReference>
<keyword evidence="6" id="KW-0564">Palmitate</keyword>
<evidence type="ECO:0000313" key="11">
    <source>
        <dbReference type="Proteomes" id="UP001597214"/>
    </source>
</evidence>
<organism evidence="10 11">
    <name type="scientific">Bacillus salitolerans</name>
    <dbReference type="NCBI Taxonomy" id="1437434"/>
    <lineage>
        <taxon>Bacteria</taxon>
        <taxon>Bacillati</taxon>
        <taxon>Bacillota</taxon>
        <taxon>Bacilli</taxon>
        <taxon>Bacillales</taxon>
        <taxon>Bacillaceae</taxon>
        <taxon>Bacillus</taxon>
    </lineage>
</organism>
<evidence type="ECO:0000259" key="9">
    <source>
        <dbReference type="Pfam" id="PF25198"/>
    </source>
</evidence>
<dbReference type="PANTHER" id="PTHR35789:SF1">
    <property type="entry name" value="SPORE GERMINATION PROTEIN B3"/>
    <property type="match status" value="1"/>
</dbReference>
<dbReference type="Pfam" id="PF25198">
    <property type="entry name" value="Spore_GerAC_N"/>
    <property type="match status" value="1"/>
</dbReference>
<dbReference type="PROSITE" id="PS51257">
    <property type="entry name" value="PROKAR_LIPOPROTEIN"/>
    <property type="match status" value="1"/>
</dbReference>
<comment type="subcellular location">
    <subcellularLocation>
        <location evidence="1">Membrane</location>
        <topology evidence="1">Lipid-anchor</topology>
    </subcellularLocation>
</comment>
<evidence type="ECO:0000256" key="3">
    <source>
        <dbReference type="ARBA" id="ARBA00022544"/>
    </source>
</evidence>
<dbReference type="Gene3D" id="3.30.300.210">
    <property type="entry name" value="Nutrient germinant receptor protein C, domain 3"/>
    <property type="match status" value="1"/>
</dbReference>
<feature type="domain" description="Spore germination GerAC-like C-terminal" evidence="8">
    <location>
        <begin position="194"/>
        <end position="351"/>
    </location>
</feature>
<evidence type="ECO:0000256" key="1">
    <source>
        <dbReference type="ARBA" id="ARBA00004635"/>
    </source>
</evidence>
<dbReference type="Proteomes" id="UP001597214">
    <property type="component" value="Unassembled WGS sequence"/>
</dbReference>
<accession>A0ABW4LUY0</accession>
<gene>
    <name evidence="10" type="ORF">ACFSCX_20920</name>
</gene>
<dbReference type="InterPro" id="IPR046953">
    <property type="entry name" value="Spore_GerAC-like_C"/>
</dbReference>
<evidence type="ECO:0000259" key="8">
    <source>
        <dbReference type="Pfam" id="PF05504"/>
    </source>
</evidence>
<keyword evidence="4" id="KW-0732">Signal</keyword>
<dbReference type="NCBIfam" id="TIGR02887">
    <property type="entry name" value="spore_ger_x_C"/>
    <property type="match status" value="1"/>
</dbReference>
<evidence type="ECO:0000313" key="10">
    <source>
        <dbReference type="EMBL" id="MFD1738979.1"/>
    </source>
</evidence>
<dbReference type="EMBL" id="JBHUEM010000052">
    <property type="protein sequence ID" value="MFD1738979.1"/>
    <property type="molecule type" value="Genomic_DNA"/>
</dbReference>
<dbReference type="PANTHER" id="PTHR35789">
    <property type="entry name" value="SPORE GERMINATION PROTEIN B3"/>
    <property type="match status" value="1"/>
</dbReference>
<feature type="domain" description="Spore germination protein N-terminal" evidence="9">
    <location>
        <begin position="20"/>
        <end position="185"/>
    </location>
</feature>
<keyword evidence="3" id="KW-0309">Germination</keyword>
<dbReference type="InterPro" id="IPR008844">
    <property type="entry name" value="Spore_GerAC-like"/>
</dbReference>
<dbReference type="InterPro" id="IPR038501">
    <property type="entry name" value="Spore_GerAC_C_sf"/>
</dbReference>
<evidence type="ECO:0000256" key="6">
    <source>
        <dbReference type="ARBA" id="ARBA00023139"/>
    </source>
</evidence>
<dbReference type="RefSeq" id="WP_377930205.1">
    <property type="nucleotide sequence ID" value="NZ_JBHUEM010000052.1"/>
</dbReference>